<reference evidence="2 3" key="1">
    <citation type="journal article" date="2020" name="Arch. Microbiol.">
        <title>Bradyrhizobium uaiense sp. nov., a new highly efficient cowpea symbiont.</title>
        <authorList>
            <person name="Cabral Michel D."/>
            <person name="Azarias Guimaraes A."/>
            <person name="Martins da Costa E."/>
            <person name="Soares de Carvalho T."/>
            <person name="Balsanelli E."/>
            <person name="Willems A."/>
            <person name="Maltempi de Souza E."/>
            <person name="de Souza Moreira F.M."/>
        </authorList>
    </citation>
    <scope>NUCLEOTIDE SEQUENCE [LARGE SCALE GENOMIC DNA]</scope>
    <source>
        <strain evidence="2 3">UFLA 03-164</strain>
    </source>
</reference>
<keyword evidence="1" id="KW-0472">Membrane</keyword>
<proteinExistence type="predicted"/>
<keyword evidence="1" id="KW-1133">Transmembrane helix</keyword>
<keyword evidence="3" id="KW-1185">Reference proteome</keyword>
<organism evidence="2 3">
    <name type="scientific">Bradyrhizobium uaiense</name>
    <dbReference type="NCBI Taxonomy" id="2594946"/>
    <lineage>
        <taxon>Bacteria</taxon>
        <taxon>Pseudomonadati</taxon>
        <taxon>Pseudomonadota</taxon>
        <taxon>Alphaproteobacteria</taxon>
        <taxon>Hyphomicrobiales</taxon>
        <taxon>Nitrobacteraceae</taxon>
        <taxon>Bradyrhizobium</taxon>
    </lineage>
</organism>
<evidence type="ECO:0000313" key="3">
    <source>
        <dbReference type="Proteomes" id="UP000468531"/>
    </source>
</evidence>
<accession>A0A6P1BQF5</accession>
<evidence type="ECO:0000256" key="1">
    <source>
        <dbReference type="SAM" id="Phobius"/>
    </source>
</evidence>
<evidence type="ECO:0000313" key="2">
    <source>
        <dbReference type="EMBL" id="NEV00616.1"/>
    </source>
</evidence>
<name>A0A6P1BQF5_9BRAD</name>
<feature type="transmembrane region" description="Helical" evidence="1">
    <location>
        <begin position="6"/>
        <end position="25"/>
    </location>
</feature>
<dbReference type="EMBL" id="VKHP01000187">
    <property type="protein sequence ID" value="NEV00616.1"/>
    <property type="molecule type" value="Genomic_DNA"/>
</dbReference>
<protein>
    <submittedName>
        <fullName evidence="2">LPXTG cell wall anchor domain-containing protein</fullName>
    </submittedName>
</protein>
<sequence>MAGGNLNPLFTLIGLGIVGGTVGAVPKRRKREGSRLAARPFWNCSW</sequence>
<keyword evidence="1" id="KW-0812">Transmembrane</keyword>
<dbReference type="Proteomes" id="UP000468531">
    <property type="component" value="Unassembled WGS sequence"/>
</dbReference>
<comment type="caution">
    <text evidence="2">The sequence shown here is derived from an EMBL/GenBank/DDBJ whole genome shotgun (WGS) entry which is preliminary data.</text>
</comment>
<dbReference type="AlphaFoldDB" id="A0A6P1BQF5"/>
<dbReference type="RefSeq" id="WP_430649435.1">
    <property type="nucleotide sequence ID" value="NZ_VKHP01000187.1"/>
</dbReference>
<dbReference type="NCBIfam" id="TIGR01167">
    <property type="entry name" value="LPXTG_anchor"/>
    <property type="match status" value="1"/>
</dbReference>
<gene>
    <name evidence="2" type="ORF">FNJ47_33610</name>
</gene>